<proteinExistence type="predicted"/>
<dbReference type="Proteomes" id="UP000095286">
    <property type="component" value="Unplaced"/>
</dbReference>
<accession>A0AC35TQU9</accession>
<protein>
    <submittedName>
        <fullName evidence="2">GATA-type domain-containing protein</fullName>
    </submittedName>
</protein>
<reference evidence="2" key="1">
    <citation type="submission" date="2016-11" db="UniProtKB">
        <authorList>
            <consortium name="WormBaseParasite"/>
        </authorList>
    </citation>
    <scope>IDENTIFICATION</scope>
    <source>
        <strain evidence="2">KR3021</strain>
    </source>
</reference>
<organism evidence="1 2">
    <name type="scientific">Rhabditophanes sp. KR3021</name>
    <dbReference type="NCBI Taxonomy" id="114890"/>
    <lineage>
        <taxon>Eukaryota</taxon>
        <taxon>Metazoa</taxon>
        <taxon>Ecdysozoa</taxon>
        <taxon>Nematoda</taxon>
        <taxon>Chromadorea</taxon>
        <taxon>Rhabditida</taxon>
        <taxon>Tylenchina</taxon>
        <taxon>Panagrolaimomorpha</taxon>
        <taxon>Strongyloidoidea</taxon>
        <taxon>Alloionematidae</taxon>
        <taxon>Rhabditophanes</taxon>
    </lineage>
</organism>
<evidence type="ECO:0000313" key="2">
    <source>
        <dbReference type="WBParaSite" id="RSKR_0000311700.1"/>
    </source>
</evidence>
<dbReference type="WBParaSite" id="RSKR_0000311700.1">
    <property type="protein sequence ID" value="RSKR_0000311700.1"/>
    <property type="gene ID" value="RSKR_0000311700"/>
</dbReference>
<sequence length="663" mass="73827">MTHYENTMEPLDLRLLDAVVTNLKRNPLHNKVDDSLRDINSLLQSYNPQNSYEKPSVFQSRLRNLSSPSFPSFHNQQQSQPFEERPLLKNRPTSPNLNTSYYEEDSSNPLNTHPSNLLNHFDHRNHYFNPPTNNNHQHHHLNIPTKQQSSSLFHNTFPSPQLSHHHYSGTDKNPPSLTNPFVDTTCLDEILTDTEMSKSSPFWKSSFNGIKERYSNGYFNDSPSSDNEYSSSNRGYSLPRRSKTPTASYLSKSSSQHDGFRNYENGGSSILQAALERKYHEAPELSPHTSYVRKPGTDLGTYWMSVNRQSPSRNVSAAERLEKLQEPAYLNSYHGGTSKPFTSSTLPTRRPGNHSVASKAAIFSTRDDIDSDRLSAANDFARSLVSNSKIDLSYLDDAVAELAIKNGHHQLSGSMFNGSAGLNKFPTSQINSPVVSRKVVTTTVMHSPSLDLGSDTSQHSNIHDLPHPKPKHNLREQLMNATMASSQIFDRQTSPSRIMFPVMNTGAVASKVTTFELKTSSPTPPNLLALASQLNGNGQFMTSEDISRSTSSSPCHTPTSLSPKSTVFRTKPVLHIDSNSFYHTPSKEHLYGLQSPTNSSTTYSLSNGVASVTSHSTSNGKDGSVTVSLWFIKSKLGISLPKIRMFLQTKCKELYVGIKNVMT</sequence>
<name>A0AC35TQU9_9BILA</name>
<evidence type="ECO:0000313" key="1">
    <source>
        <dbReference type="Proteomes" id="UP000095286"/>
    </source>
</evidence>